<name>A0A081C4P1_VECG1</name>
<feature type="transmembrane region" description="Helical" evidence="7">
    <location>
        <begin position="145"/>
        <end position="163"/>
    </location>
</feature>
<keyword evidence="5 7" id="KW-1133">Transmembrane helix</keyword>
<keyword evidence="10" id="KW-1185">Reference proteome</keyword>
<dbReference type="CDD" id="cd06261">
    <property type="entry name" value="TM_PBP2"/>
    <property type="match status" value="1"/>
</dbReference>
<keyword evidence="6 7" id="KW-0472">Membrane</keyword>
<dbReference type="PROSITE" id="PS50928">
    <property type="entry name" value="ABC_TM1"/>
    <property type="match status" value="1"/>
</dbReference>
<dbReference type="InterPro" id="IPR035906">
    <property type="entry name" value="MetI-like_sf"/>
</dbReference>
<proteinExistence type="inferred from homology"/>
<dbReference type="Pfam" id="PF00528">
    <property type="entry name" value="BPD_transp_1"/>
    <property type="match status" value="1"/>
</dbReference>
<dbReference type="PANTHER" id="PTHR43005">
    <property type="entry name" value="BLR7065 PROTEIN"/>
    <property type="match status" value="1"/>
</dbReference>
<sequence>MTLTLKRQATFLVVPTVLILALIVIFPLLFSLYVAVTGYDIRIPEHPFVGIGNFKNLLKQSDFYNSLYVTGTLIVVELIIELLLGLILALLLLQLPGARKFFQPILLIPMMVMPVVIGYVGRLVFEVRSGPINYFLNLLGFESLQWHASPTLALITVLILRLWQWTPFVMAVLLAGLLSLPVEPYDSAQVDGASAWQTFRYLTVPMLRPVITLVVIMRTLEILQTFDIIYVLTMGGPGSRTMTVSLYTYLAGFRYWDVGMASAAAWFMMIPLSFLITLFVKFMEKGEQQLVETQ</sequence>
<dbReference type="PANTHER" id="PTHR43005:SF1">
    <property type="entry name" value="SPERMIDINE_PUTRESCINE TRANSPORT SYSTEM PERMEASE PROTEIN"/>
    <property type="match status" value="1"/>
</dbReference>
<evidence type="ECO:0000256" key="2">
    <source>
        <dbReference type="ARBA" id="ARBA00022448"/>
    </source>
</evidence>
<feature type="transmembrane region" description="Helical" evidence="7">
    <location>
        <begin position="253"/>
        <end position="280"/>
    </location>
</feature>
<feature type="transmembrane region" description="Helical" evidence="7">
    <location>
        <begin position="105"/>
        <end position="125"/>
    </location>
</feature>
<feature type="transmembrane region" description="Helical" evidence="7">
    <location>
        <begin position="210"/>
        <end position="233"/>
    </location>
</feature>
<dbReference type="Proteomes" id="UP000030661">
    <property type="component" value="Unassembled WGS sequence"/>
</dbReference>
<organism evidence="9">
    <name type="scientific">Vecturithrix granuli</name>
    <dbReference type="NCBI Taxonomy" id="1499967"/>
    <lineage>
        <taxon>Bacteria</taxon>
        <taxon>Candidatus Moduliflexota</taxon>
        <taxon>Candidatus Vecturitrichia</taxon>
        <taxon>Candidatus Vecturitrichales</taxon>
        <taxon>Candidatus Vecturitrichaceae</taxon>
        <taxon>Candidatus Vecturithrix</taxon>
    </lineage>
</organism>
<dbReference type="AlphaFoldDB" id="A0A081C4P1"/>
<protein>
    <submittedName>
        <fullName evidence="9">ABC transporter, membrane spanning protein (Sugar)</fullName>
    </submittedName>
</protein>
<evidence type="ECO:0000256" key="4">
    <source>
        <dbReference type="ARBA" id="ARBA00022692"/>
    </source>
</evidence>
<evidence type="ECO:0000256" key="3">
    <source>
        <dbReference type="ARBA" id="ARBA00022475"/>
    </source>
</evidence>
<dbReference type="InterPro" id="IPR000515">
    <property type="entry name" value="MetI-like"/>
</dbReference>
<dbReference type="STRING" id="1499967.U27_06531"/>
<dbReference type="GO" id="GO:0055085">
    <property type="term" value="P:transmembrane transport"/>
    <property type="evidence" value="ECO:0007669"/>
    <property type="project" value="InterPro"/>
</dbReference>
<dbReference type="EMBL" id="DF820470">
    <property type="protein sequence ID" value="GAK59546.1"/>
    <property type="molecule type" value="Genomic_DNA"/>
</dbReference>
<accession>A0A081C4P1</accession>
<keyword evidence="2 7" id="KW-0813">Transport</keyword>
<feature type="transmembrane region" description="Helical" evidence="7">
    <location>
        <begin position="12"/>
        <end position="36"/>
    </location>
</feature>
<evidence type="ECO:0000256" key="7">
    <source>
        <dbReference type="RuleBase" id="RU363032"/>
    </source>
</evidence>
<reference evidence="9" key="1">
    <citation type="journal article" date="2015" name="PeerJ">
        <title>First genomic representation of candidate bacterial phylum KSB3 points to enhanced environmental sensing as a trigger of wastewater bulking.</title>
        <authorList>
            <person name="Sekiguchi Y."/>
            <person name="Ohashi A."/>
            <person name="Parks D.H."/>
            <person name="Yamauchi T."/>
            <person name="Tyson G.W."/>
            <person name="Hugenholtz P."/>
        </authorList>
    </citation>
    <scope>NUCLEOTIDE SEQUENCE [LARGE SCALE GENOMIC DNA]</scope>
</reference>
<comment type="similarity">
    <text evidence="7">Belongs to the binding-protein-dependent transport system permease family.</text>
</comment>
<dbReference type="GO" id="GO:0005886">
    <property type="term" value="C:plasma membrane"/>
    <property type="evidence" value="ECO:0007669"/>
    <property type="project" value="UniProtKB-SubCell"/>
</dbReference>
<comment type="subcellular location">
    <subcellularLocation>
        <location evidence="1 7">Cell membrane</location>
        <topology evidence="1 7">Multi-pass membrane protein</topology>
    </subcellularLocation>
</comment>
<dbReference type="SUPFAM" id="SSF161098">
    <property type="entry name" value="MetI-like"/>
    <property type="match status" value="1"/>
</dbReference>
<dbReference type="Gene3D" id="1.10.3720.10">
    <property type="entry name" value="MetI-like"/>
    <property type="match status" value="1"/>
</dbReference>
<evidence type="ECO:0000313" key="9">
    <source>
        <dbReference type="EMBL" id="GAK59546.1"/>
    </source>
</evidence>
<evidence type="ECO:0000259" key="8">
    <source>
        <dbReference type="PROSITE" id="PS50928"/>
    </source>
</evidence>
<evidence type="ECO:0000256" key="5">
    <source>
        <dbReference type="ARBA" id="ARBA00022989"/>
    </source>
</evidence>
<gene>
    <name evidence="9" type="ORF">U27_06531</name>
</gene>
<dbReference type="eggNOG" id="COG1175">
    <property type="taxonomic scope" value="Bacteria"/>
</dbReference>
<dbReference type="HOGENOM" id="CLU_016047_0_3_0"/>
<evidence type="ECO:0000256" key="6">
    <source>
        <dbReference type="ARBA" id="ARBA00023136"/>
    </source>
</evidence>
<evidence type="ECO:0000256" key="1">
    <source>
        <dbReference type="ARBA" id="ARBA00004651"/>
    </source>
</evidence>
<feature type="domain" description="ABC transmembrane type-1" evidence="8">
    <location>
        <begin position="67"/>
        <end position="279"/>
    </location>
</feature>
<keyword evidence="3" id="KW-1003">Cell membrane</keyword>
<evidence type="ECO:0000313" key="10">
    <source>
        <dbReference type="Proteomes" id="UP000030661"/>
    </source>
</evidence>
<keyword evidence="4 7" id="KW-0812">Transmembrane</keyword>
<feature type="transmembrane region" description="Helical" evidence="7">
    <location>
        <begin position="67"/>
        <end position="93"/>
    </location>
</feature>